<sequence length="278" mass="28299">MSLPTPRTGAAGPAAPVHPVLPGATGAGERLLLVPGLGQSAAHWGPFARWLASRERTLLAVDPGALAAQSSAPRGSYHRLREMAQALAAACDEHGVSGVLGHSAGAPAALLTASLAAFDTVTLIEPVPSHFAVHPAPRGPRTPGSDNPGTPGLVARPGDDPGESLRRLHPLAAETTLRAVTAALAAGGPLPPPPPPLPESARPLLLDRADRTGAALAAHRGRVVVLRGAHSALLRQRDAETLAARAANGELRVIERAGHSPHIDAPRAAVAAFLGERP</sequence>
<evidence type="ECO:0000313" key="4">
    <source>
        <dbReference type="Proteomes" id="UP000623926"/>
    </source>
</evidence>
<dbReference type="PANTHER" id="PTHR43194:SF2">
    <property type="entry name" value="PEROXISOMAL MEMBRANE PROTEIN LPX1"/>
    <property type="match status" value="1"/>
</dbReference>
<dbReference type="AlphaFoldDB" id="A0ABD7D8D0"/>
<dbReference type="Gene3D" id="3.40.50.1820">
    <property type="entry name" value="alpha/beta hydrolase"/>
    <property type="match status" value="1"/>
</dbReference>
<dbReference type="RefSeq" id="WP_205030123.1">
    <property type="nucleotide sequence ID" value="NZ_CP070247.1"/>
</dbReference>
<dbReference type="InterPro" id="IPR000073">
    <property type="entry name" value="AB_hydrolase_1"/>
</dbReference>
<dbReference type="GO" id="GO:0016787">
    <property type="term" value="F:hydrolase activity"/>
    <property type="evidence" value="ECO:0007669"/>
    <property type="project" value="UniProtKB-KW"/>
</dbReference>
<dbReference type="SUPFAM" id="SSF53474">
    <property type="entry name" value="alpha/beta-Hydrolases"/>
    <property type="match status" value="1"/>
</dbReference>
<proteinExistence type="predicted"/>
<name>A0ABD7D8D0_9ACTN</name>
<organism evidence="3 4">
    <name type="scientific">Streptomyces californicus</name>
    <dbReference type="NCBI Taxonomy" id="67351"/>
    <lineage>
        <taxon>Bacteria</taxon>
        <taxon>Bacillati</taxon>
        <taxon>Actinomycetota</taxon>
        <taxon>Actinomycetes</taxon>
        <taxon>Kitasatosporales</taxon>
        <taxon>Streptomycetaceae</taxon>
        <taxon>Streptomyces</taxon>
    </lineage>
</organism>
<evidence type="ECO:0000259" key="2">
    <source>
        <dbReference type="Pfam" id="PF12697"/>
    </source>
</evidence>
<gene>
    <name evidence="3" type="ORF">I6J42_33910</name>
</gene>
<dbReference type="Proteomes" id="UP000623926">
    <property type="component" value="Plasmid unnamed3"/>
</dbReference>
<dbReference type="PANTHER" id="PTHR43194">
    <property type="entry name" value="HYDROLASE ALPHA/BETA FOLD FAMILY"/>
    <property type="match status" value="1"/>
</dbReference>
<keyword evidence="3" id="KW-0614">Plasmid</keyword>
<keyword evidence="3" id="KW-0378">Hydrolase</keyword>
<feature type="domain" description="AB hydrolase-1" evidence="2">
    <location>
        <begin position="31"/>
        <end position="272"/>
    </location>
</feature>
<feature type="region of interest" description="Disordered" evidence="1">
    <location>
        <begin position="133"/>
        <end position="165"/>
    </location>
</feature>
<dbReference type="InterPro" id="IPR029058">
    <property type="entry name" value="AB_hydrolase_fold"/>
</dbReference>
<protein>
    <submittedName>
        <fullName evidence="3">Alpha/beta hydrolase</fullName>
    </submittedName>
</protein>
<dbReference type="InterPro" id="IPR050228">
    <property type="entry name" value="Carboxylesterase_BioH"/>
</dbReference>
<evidence type="ECO:0000313" key="3">
    <source>
        <dbReference type="EMBL" id="QRV39089.1"/>
    </source>
</evidence>
<dbReference type="Pfam" id="PF12697">
    <property type="entry name" value="Abhydrolase_6"/>
    <property type="match status" value="1"/>
</dbReference>
<geneLocation type="plasmid" evidence="3 4">
    <name>unnamed3</name>
</geneLocation>
<evidence type="ECO:0000256" key="1">
    <source>
        <dbReference type="SAM" id="MobiDB-lite"/>
    </source>
</evidence>
<dbReference type="EMBL" id="CP070247">
    <property type="protein sequence ID" value="QRV39089.1"/>
    <property type="molecule type" value="Genomic_DNA"/>
</dbReference>
<accession>A0ABD7D8D0</accession>
<reference evidence="3 4" key="1">
    <citation type="submission" date="2021-02" db="EMBL/GenBank/DDBJ databases">
        <title>FDA dAtabase for Regulatory Grade micrObial Sequences (FDA-ARGOS): Supporting development and validation of Infectious Disease Dx tests.</title>
        <authorList>
            <person name="Sproer C."/>
            <person name="Gronow S."/>
            <person name="Severitt S."/>
            <person name="Schroder I."/>
            <person name="Tallon L."/>
            <person name="Sadzewicz L."/>
            <person name="Zhao X."/>
            <person name="Boylan J."/>
            <person name="Ott S."/>
            <person name="Bowen H."/>
            <person name="Vavikolanu K."/>
            <person name="Mehta A."/>
            <person name="Aluvathingal J."/>
            <person name="Nadendla S."/>
            <person name="Lowell S."/>
            <person name="Myers T."/>
            <person name="Yan Y."/>
            <person name="Sichtig H."/>
        </authorList>
    </citation>
    <scope>NUCLEOTIDE SEQUENCE [LARGE SCALE GENOMIC DNA]</scope>
    <source>
        <strain evidence="3 4">FDAARGOS_1212</strain>
        <plasmid evidence="3 4">unnamed3</plasmid>
    </source>
</reference>